<name>A0A6A1TLD3_NEOGA</name>
<dbReference type="InterPro" id="IPR007893">
    <property type="entry name" value="Spore_coat_U/FanG"/>
</dbReference>
<accession>A0A6A1TLD3</accession>
<dbReference type="PANTHER" id="PTHR37089">
    <property type="entry name" value="PROTEIN U-RELATED"/>
    <property type="match status" value="1"/>
</dbReference>
<keyword evidence="3" id="KW-0946">Virion</keyword>
<feature type="chain" id="PRO_5025476614" evidence="1">
    <location>
        <begin position="26"/>
        <end position="321"/>
    </location>
</feature>
<dbReference type="Pfam" id="PF05229">
    <property type="entry name" value="SCPU"/>
    <property type="match status" value="2"/>
</dbReference>
<evidence type="ECO:0000256" key="1">
    <source>
        <dbReference type="SAM" id="SignalP"/>
    </source>
</evidence>
<organism evidence="3 4">
    <name type="scientific">Neorhizobium galegae</name>
    <name type="common">Rhizobium galegae</name>
    <dbReference type="NCBI Taxonomy" id="399"/>
    <lineage>
        <taxon>Bacteria</taxon>
        <taxon>Pseudomonadati</taxon>
        <taxon>Pseudomonadota</taxon>
        <taxon>Alphaproteobacteria</taxon>
        <taxon>Hyphomicrobiales</taxon>
        <taxon>Rhizobiaceae</taxon>
        <taxon>Rhizobium/Agrobacterium group</taxon>
        <taxon>Neorhizobium</taxon>
    </lineage>
</organism>
<evidence type="ECO:0000313" key="3">
    <source>
        <dbReference type="EMBL" id="KAB1082374.1"/>
    </source>
</evidence>
<dbReference type="Proteomes" id="UP000386575">
    <property type="component" value="Unassembled WGS sequence"/>
</dbReference>
<comment type="caution">
    <text evidence="3">The sequence shown here is derived from an EMBL/GenBank/DDBJ whole genome shotgun (WGS) entry which is preliminary data.</text>
</comment>
<dbReference type="SMART" id="SM00972">
    <property type="entry name" value="SCPU"/>
    <property type="match status" value="2"/>
</dbReference>
<evidence type="ECO:0000313" key="4">
    <source>
        <dbReference type="Proteomes" id="UP000386575"/>
    </source>
</evidence>
<feature type="domain" description="Spore coat protein U/FanG" evidence="2">
    <location>
        <begin position="20"/>
        <end position="160"/>
    </location>
</feature>
<reference evidence="3 4" key="1">
    <citation type="submission" date="2019-09" db="EMBL/GenBank/DDBJ databases">
        <title>Genome sequencing of Ng87 strain.</title>
        <authorList>
            <person name="Karasev E.S."/>
            <person name="Andronov E."/>
        </authorList>
    </citation>
    <scope>NUCLEOTIDE SEQUENCE [LARGE SCALE GENOMIC DNA]</scope>
    <source>
        <strain evidence="3 4">Ng87</strain>
    </source>
</reference>
<dbReference type="RefSeq" id="WP_151047564.1">
    <property type="nucleotide sequence ID" value="NZ_VZUL01000005.1"/>
</dbReference>
<feature type="domain" description="Spore coat protein U/FanG" evidence="2">
    <location>
        <begin position="190"/>
        <end position="318"/>
    </location>
</feature>
<dbReference type="InterPro" id="IPR053167">
    <property type="entry name" value="Spore_coat_component"/>
</dbReference>
<keyword evidence="3" id="KW-0167">Capsid protein</keyword>
<dbReference type="AlphaFoldDB" id="A0A6A1TLD3"/>
<proteinExistence type="predicted"/>
<feature type="signal peptide" evidence="1">
    <location>
        <begin position="1"/>
        <end position="25"/>
    </location>
</feature>
<protein>
    <submittedName>
        <fullName evidence="3">Spore coat protein U domain-containing protein</fullName>
    </submittedName>
</protein>
<evidence type="ECO:0000259" key="2">
    <source>
        <dbReference type="Pfam" id="PF05229"/>
    </source>
</evidence>
<keyword evidence="1" id="KW-0732">Signal</keyword>
<sequence>MKSFFGRFLPILVLCVLTGVGAARAQSCDFAIANINFGTVTLLGGGAVDVSTTIDVACRNTLNLSLQLRICPNINAGSGGTSGADRYMRNGANQPLSFSLFQNGSRTVPWGSVTQTALGSPPPIDILLLPLTTTNTQVSLYARLNANQQTALGGSYLSTFAGAETRFNYQGYTLLAPACTAVTQNPTQPSFTVQAFVNRTCNVTAQGINFGARGVIASRVDSTGQLAVTCTQNLPYAIALDGGISNGTATARKMRKGTETITYGLYQDAARTQPWGNTTGQTVSGTGTGTAQNLTVYGRVEAQNTPSPGTYNDTVVVTVTY</sequence>
<gene>
    <name evidence="3" type="ORF">F4V91_32500</name>
</gene>
<dbReference type="EMBL" id="VZUL01000005">
    <property type="protein sequence ID" value="KAB1082374.1"/>
    <property type="molecule type" value="Genomic_DNA"/>
</dbReference>